<evidence type="ECO:0000313" key="11">
    <source>
        <dbReference type="Proteomes" id="UP000583929"/>
    </source>
</evidence>
<evidence type="ECO:0000256" key="6">
    <source>
        <dbReference type="RuleBase" id="RU368066"/>
    </source>
</evidence>
<protein>
    <recommendedName>
        <fullName evidence="6">Choline transporter-like protein</fullName>
    </recommendedName>
</protein>
<evidence type="ECO:0000256" key="7">
    <source>
        <dbReference type="SAM" id="MobiDB-lite"/>
    </source>
</evidence>
<dbReference type="InterPro" id="IPR007603">
    <property type="entry name" value="Choline_transptr-like"/>
</dbReference>
<reference evidence="10 11" key="1">
    <citation type="journal article" date="2020" name="bioRxiv">
        <title>Sequence and annotation of 42 cannabis genomes reveals extensive copy number variation in cannabinoid synthesis and pathogen resistance genes.</title>
        <authorList>
            <person name="Mckernan K.J."/>
            <person name="Helbert Y."/>
            <person name="Kane L.T."/>
            <person name="Ebling H."/>
            <person name="Zhang L."/>
            <person name="Liu B."/>
            <person name="Eaton Z."/>
            <person name="Mclaughlin S."/>
            <person name="Kingan S."/>
            <person name="Baybayan P."/>
            <person name="Concepcion G."/>
            <person name="Jordan M."/>
            <person name="Riva A."/>
            <person name="Barbazuk W."/>
            <person name="Harkins T."/>
        </authorList>
    </citation>
    <scope>NUCLEOTIDE SEQUENCE [LARGE SCALE GENOMIC DNA]</scope>
    <source>
        <strain evidence="10 11">cv. Jamaican Lion 4</strain>
        <strain evidence="8">Father</strain>
        <strain evidence="9">Mother</strain>
        <tissue evidence="8">Leaf</tissue>
    </source>
</reference>
<evidence type="ECO:0000313" key="10">
    <source>
        <dbReference type="Proteomes" id="UP000525078"/>
    </source>
</evidence>
<evidence type="ECO:0000256" key="3">
    <source>
        <dbReference type="ARBA" id="ARBA00022692"/>
    </source>
</evidence>
<comment type="similarity">
    <text evidence="2 6">Belongs to the CTL (choline transporter-like) family.</text>
</comment>
<feature type="compositionally biased region" description="Low complexity" evidence="7">
    <location>
        <begin position="17"/>
        <end position="38"/>
    </location>
</feature>
<evidence type="ECO:0000256" key="1">
    <source>
        <dbReference type="ARBA" id="ARBA00004141"/>
    </source>
</evidence>
<feature type="transmembrane region" description="Helical" evidence="6">
    <location>
        <begin position="403"/>
        <end position="429"/>
    </location>
</feature>
<evidence type="ECO:0000313" key="8">
    <source>
        <dbReference type="EMBL" id="KAF4357697.1"/>
    </source>
</evidence>
<feature type="transmembrane region" description="Helical" evidence="6">
    <location>
        <begin position="53"/>
        <end position="74"/>
    </location>
</feature>
<feature type="region of interest" description="Disordered" evidence="7">
    <location>
        <begin position="11"/>
        <end position="38"/>
    </location>
</feature>
<dbReference type="GO" id="GO:0022857">
    <property type="term" value="F:transmembrane transporter activity"/>
    <property type="evidence" value="ECO:0007669"/>
    <property type="project" value="UniProtKB-UniRule"/>
</dbReference>
<dbReference type="PANTHER" id="PTHR12385:SF84">
    <property type="entry name" value="CHOLINE TRANSPORTER-LIKE PROTEIN"/>
    <property type="match status" value="1"/>
</dbReference>
<feature type="transmembrane region" description="Helical" evidence="6">
    <location>
        <begin position="190"/>
        <end position="209"/>
    </location>
</feature>
<dbReference type="AlphaFoldDB" id="A0A7J6EGW9"/>
<feature type="transmembrane region" description="Helical" evidence="6">
    <location>
        <begin position="221"/>
        <end position="242"/>
    </location>
</feature>
<comment type="subcellular location">
    <subcellularLocation>
        <location evidence="6">Cell membrane</location>
        <topology evidence="6">Multi-pass membrane protein</topology>
    </subcellularLocation>
    <subcellularLocation>
        <location evidence="1">Membrane</location>
        <topology evidence="1">Multi-pass membrane protein</topology>
    </subcellularLocation>
</comment>
<keyword evidence="4 6" id="KW-1133">Transmembrane helix</keyword>
<feature type="transmembrane region" description="Helical" evidence="6">
    <location>
        <begin position="86"/>
        <end position="107"/>
    </location>
</feature>
<dbReference type="GO" id="GO:0005886">
    <property type="term" value="C:plasma membrane"/>
    <property type="evidence" value="ECO:0007669"/>
    <property type="project" value="UniProtKB-SubCell"/>
</dbReference>
<gene>
    <name evidence="9" type="ORF">F8388_025721</name>
    <name evidence="8" type="ORF">G4B88_023155</name>
</gene>
<dbReference type="EMBL" id="JAATIQ010000401">
    <property type="protein sequence ID" value="KAF4357697.1"/>
    <property type="molecule type" value="Genomic_DNA"/>
</dbReference>
<feature type="transmembrane region" description="Helical" evidence="6">
    <location>
        <begin position="369"/>
        <end position="391"/>
    </location>
</feature>
<name>A0A7J6EGW9_CANSA</name>
<evidence type="ECO:0000256" key="5">
    <source>
        <dbReference type="ARBA" id="ARBA00023136"/>
    </source>
</evidence>
<organism evidence="8 11">
    <name type="scientific">Cannabis sativa</name>
    <name type="common">Hemp</name>
    <name type="synonym">Marijuana</name>
    <dbReference type="NCBI Taxonomy" id="3483"/>
    <lineage>
        <taxon>Eukaryota</taxon>
        <taxon>Viridiplantae</taxon>
        <taxon>Streptophyta</taxon>
        <taxon>Embryophyta</taxon>
        <taxon>Tracheophyta</taxon>
        <taxon>Spermatophyta</taxon>
        <taxon>Magnoliopsida</taxon>
        <taxon>eudicotyledons</taxon>
        <taxon>Gunneridae</taxon>
        <taxon>Pentapetalae</taxon>
        <taxon>rosids</taxon>
        <taxon>fabids</taxon>
        <taxon>Rosales</taxon>
        <taxon>Cannabaceae</taxon>
        <taxon>Cannabis</taxon>
    </lineage>
</organism>
<comment type="caution">
    <text evidence="8">The sequence shown here is derived from an EMBL/GenBank/DDBJ whole genome shotgun (WGS) entry which is preliminary data.</text>
</comment>
<dbReference type="Proteomes" id="UP000583929">
    <property type="component" value="Unassembled WGS sequence"/>
</dbReference>
<dbReference type="Pfam" id="PF04515">
    <property type="entry name" value="Choline_transpo"/>
    <property type="match status" value="1"/>
</dbReference>
<dbReference type="PANTHER" id="PTHR12385">
    <property type="entry name" value="CHOLINE TRANSPORTER-LIKE (SLC FAMILY 44)"/>
    <property type="match status" value="1"/>
</dbReference>
<sequence>MNHIILSVTKMQPPSAPNNVQPQQQQHQQQQQSAIPIQTTNNRSGFMTRLVEYLFFSHLILIAALLIFLAAQGLPRHHHHFRPAHWYPPLLASTGSAAILSLLSQWIAGCSPSKAFKAAFWLAPLSTCAIAVLLINVGSVASLVAGVTALLCAFFLSLYGCWVSPRFYYAIRVLTVSNAPPPLKGKATSLLTLSMLIGTLYSCFLIIGIGGARAGKNNFEALYISILLLSMAWTMQVIKYTLLATITRVKYMYLAAGNDVETSLALRETVKQLMGSICAGSFLVPILGGVWSSARAMKLAAGDTGEFLFSCADCYAGCASTLVMYGNRWGFVHVGVYNKGIMQASIDVWELFRKIELEPLINSDLTGSFCFLSGVAVGATCSLVGGIWAFVIHKSYATELTLFAFFIGYFMCRIAMAWQQACVTAYYVAYAENPQSPRFDNTIPDRIQRLRRLQA</sequence>
<evidence type="ECO:0000256" key="2">
    <source>
        <dbReference type="ARBA" id="ARBA00007168"/>
    </source>
</evidence>
<evidence type="ECO:0000313" key="9">
    <source>
        <dbReference type="EMBL" id="KAF4367303.1"/>
    </source>
</evidence>
<dbReference type="Proteomes" id="UP000525078">
    <property type="component" value="Unassembled WGS sequence"/>
</dbReference>
<evidence type="ECO:0000256" key="4">
    <source>
        <dbReference type="ARBA" id="ARBA00022989"/>
    </source>
</evidence>
<keyword evidence="11" id="KW-1185">Reference proteome</keyword>
<accession>A0A7J6EGW9</accession>
<proteinExistence type="inferred from homology"/>
<comment type="function">
    <text evidence="6">Choline transporter.</text>
</comment>
<dbReference type="EMBL" id="JAATIP010000143">
    <property type="protein sequence ID" value="KAF4367303.1"/>
    <property type="molecule type" value="Genomic_DNA"/>
</dbReference>
<keyword evidence="3 6" id="KW-0812">Transmembrane</keyword>
<feature type="transmembrane region" description="Helical" evidence="6">
    <location>
        <begin position="143"/>
        <end position="169"/>
    </location>
</feature>
<feature type="transmembrane region" description="Helical" evidence="6">
    <location>
        <begin position="119"/>
        <end position="137"/>
    </location>
</feature>
<keyword evidence="5 6" id="KW-0472">Membrane</keyword>